<dbReference type="EC" id="3.1.-.-" evidence="6"/>
<sequence length="148" mass="16849">MVDKLTPEERSWLMSRIRSKETSPEMLLRKALWTAGLRYRLKNKLPGKPDLVFPSAKVAIFIDGCFWHGCPLHGKVPKSNQSFWVNKFTKNIARDLAANSALSAKGWLALRFWEHDIEKDLVGCAFRVLQAVRDRQGMGTAHNKTVAQ</sequence>
<evidence type="ECO:0000256" key="4">
    <source>
        <dbReference type="ARBA" id="ARBA00022801"/>
    </source>
</evidence>
<dbReference type="Gene3D" id="3.40.960.10">
    <property type="entry name" value="VSR Endonuclease"/>
    <property type="match status" value="1"/>
</dbReference>
<name>A0A2W4QKR5_9GAMM</name>
<keyword evidence="1 6" id="KW-0540">Nuclease</keyword>
<comment type="function">
    <text evidence="6">May nick specific sequences that contain T:G mispairs resulting from m5C-deamination.</text>
</comment>
<accession>A0A2W4QKR5</accession>
<dbReference type="NCBIfam" id="TIGR00632">
    <property type="entry name" value="vsr"/>
    <property type="match status" value="1"/>
</dbReference>
<proteinExistence type="inferred from homology"/>
<gene>
    <name evidence="7" type="ORF">DM484_23990</name>
</gene>
<dbReference type="GO" id="GO:0004519">
    <property type="term" value="F:endonuclease activity"/>
    <property type="evidence" value="ECO:0007669"/>
    <property type="project" value="UniProtKB-KW"/>
</dbReference>
<dbReference type="Pfam" id="PF03852">
    <property type="entry name" value="Vsr"/>
    <property type="match status" value="1"/>
</dbReference>
<dbReference type="EMBL" id="QJPH01000475">
    <property type="protein sequence ID" value="PZN72741.1"/>
    <property type="molecule type" value="Genomic_DNA"/>
</dbReference>
<keyword evidence="4 6" id="KW-0378">Hydrolase</keyword>
<dbReference type="InterPro" id="IPR004603">
    <property type="entry name" value="DNA_mismatch_endonuc_vsr"/>
</dbReference>
<dbReference type="InterPro" id="IPR011335">
    <property type="entry name" value="Restrct_endonuc-II-like"/>
</dbReference>
<organism evidence="7 8">
    <name type="scientific">Candidatus Methylumidiphilus alinenensis</name>
    <dbReference type="NCBI Taxonomy" id="2202197"/>
    <lineage>
        <taxon>Bacteria</taxon>
        <taxon>Pseudomonadati</taxon>
        <taxon>Pseudomonadota</taxon>
        <taxon>Gammaproteobacteria</taxon>
        <taxon>Methylococcales</taxon>
        <taxon>Candidatus Methylumidiphilus</taxon>
    </lineage>
</organism>
<keyword evidence="3 6" id="KW-0227">DNA damage</keyword>
<evidence type="ECO:0000313" key="8">
    <source>
        <dbReference type="Proteomes" id="UP000249396"/>
    </source>
</evidence>
<comment type="caution">
    <text evidence="7">The sequence shown here is derived from an EMBL/GenBank/DDBJ whole genome shotgun (WGS) entry which is preliminary data.</text>
</comment>
<evidence type="ECO:0000256" key="1">
    <source>
        <dbReference type="ARBA" id="ARBA00022722"/>
    </source>
</evidence>
<evidence type="ECO:0000313" key="7">
    <source>
        <dbReference type="EMBL" id="PZN72741.1"/>
    </source>
</evidence>
<keyword evidence="5 6" id="KW-0234">DNA repair</keyword>
<dbReference type="GO" id="GO:0016787">
    <property type="term" value="F:hydrolase activity"/>
    <property type="evidence" value="ECO:0007669"/>
    <property type="project" value="UniProtKB-KW"/>
</dbReference>
<dbReference type="CDD" id="cd00221">
    <property type="entry name" value="Vsr"/>
    <property type="match status" value="1"/>
</dbReference>
<protein>
    <recommendedName>
        <fullName evidence="6">Very short patch repair endonuclease</fullName>
        <ecNumber evidence="6">3.1.-.-</ecNumber>
    </recommendedName>
</protein>
<dbReference type="GO" id="GO:0006298">
    <property type="term" value="P:mismatch repair"/>
    <property type="evidence" value="ECO:0007669"/>
    <property type="project" value="UniProtKB-UniRule"/>
</dbReference>
<evidence type="ECO:0000256" key="5">
    <source>
        <dbReference type="ARBA" id="ARBA00023204"/>
    </source>
</evidence>
<comment type="similarity">
    <text evidence="6">Belongs to the vsr family.</text>
</comment>
<evidence type="ECO:0000256" key="6">
    <source>
        <dbReference type="PIRNR" id="PIRNR018267"/>
    </source>
</evidence>
<dbReference type="AlphaFoldDB" id="A0A2W4QKR5"/>
<evidence type="ECO:0000256" key="2">
    <source>
        <dbReference type="ARBA" id="ARBA00022759"/>
    </source>
</evidence>
<dbReference type="SUPFAM" id="SSF52980">
    <property type="entry name" value="Restriction endonuclease-like"/>
    <property type="match status" value="1"/>
</dbReference>
<evidence type="ECO:0000256" key="3">
    <source>
        <dbReference type="ARBA" id="ARBA00022763"/>
    </source>
</evidence>
<dbReference type="Proteomes" id="UP000249396">
    <property type="component" value="Unassembled WGS sequence"/>
</dbReference>
<reference evidence="7 8" key="1">
    <citation type="journal article" date="2018" name="Aquat. Microb. Ecol.">
        <title>Gammaproteobacterial methanotrophs dominate.</title>
        <authorList>
            <person name="Rissanen A.J."/>
            <person name="Saarenheimo J."/>
            <person name="Tiirola M."/>
            <person name="Peura S."/>
            <person name="Aalto S.L."/>
            <person name="Karvinen A."/>
            <person name="Nykanen H."/>
        </authorList>
    </citation>
    <scope>NUCLEOTIDE SEQUENCE [LARGE SCALE GENOMIC DNA]</scope>
    <source>
        <strain evidence="7">AMbin10</strain>
    </source>
</reference>
<keyword evidence="2 6" id="KW-0255">Endonuclease</keyword>
<dbReference type="PIRSF" id="PIRSF018267">
    <property type="entry name" value="VSR_endonuc"/>
    <property type="match status" value="1"/>
</dbReference>